<dbReference type="EC" id="3.2.1.68" evidence="8"/>
<feature type="compositionally biased region" description="Low complexity" evidence="9">
    <location>
        <begin position="992"/>
        <end position="1014"/>
    </location>
</feature>
<feature type="compositionally biased region" description="Low complexity" evidence="9">
    <location>
        <begin position="973"/>
        <end position="984"/>
    </location>
</feature>
<proteinExistence type="inferred from homology"/>
<evidence type="ECO:0000256" key="4">
    <source>
        <dbReference type="ARBA" id="ARBA00022640"/>
    </source>
</evidence>
<evidence type="ECO:0000259" key="10">
    <source>
        <dbReference type="SMART" id="SM00642"/>
    </source>
</evidence>
<dbReference type="Gene3D" id="2.60.40.10">
    <property type="entry name" value="Immunoglobulins"/>
    <property type="match status" value="1"/>
</dbReference>
<dbReference type="Proteomes" id="UP000650467">
    <property type="component" value="Unassembled WGS sequence"/>
</dbReference>
<dbReference type="OrthoDB" id="204980at2759"/>
<feature type="region of interest" description="Disordered" evidence="9">
    <location>
        <begin position="635"/>
        <end position="660"/>
    </location>
</feature>
<feature type="compositionally biased region" description="Basic and acidic residues" evidence="9">
    <location>
        <begin position="635"/>
        <end position="647"/>
    </location>
</feature>
<comment type="similarity">
    <text evidence="2">Belongs to the glycosyl hydrolase 13 family.</text>
</comment>
<dbReference type="InterPro" id="IPR048650">
    <property type="entry name" value="ISOA1-3-like_C"/>
</dbReference>
<keyword evidence="3" id="KW-0150">Chloroplast</keyword>
<dbReference type="Gene3D" id="3.20.20.80">
    <property type="entry name" value="Glycosidases"/>
    <property type="match status" value="1"/>
</dbReference>
<dbReference type="InterPro" id="IPR013783">
    <property type="entry name" value="Ig-like_fold"/>
</dbReference>
<dbReference type="FunFam" id="3.20.20.80:FF:000054">
    <property type="entry name" value="Glycogen debranching enzyme"/>
    <property type="match status" value="1"/>
</dbReference>
<keyword evidence="5" id="KW-0378">Hydrolase</keyword>
<dbReference type="Pfam" id="PF02922">
    <property type="entry name" value="CBM_48"/>
    <property type="match status" value="1"/>
</dbReference>
<dbReference type="InterPro" id="IPR004193">
    <property type="entry name" value="Glyco_hydro_13_N"/>
</dbReference>
<dbReference type="EMBL" id="JAEHOC010000007">
    <property type="protein sequence ID" value="KAG2440212.1"/>
    <property type="molecule type" value="Genomic_DNA"/>
</dbReference>
<dbReference type="Gene3D" id="2.60.40.1180">
    <property type="entry name" value="Golgi alpha-mannosidase II"/>
    <property type="match status" value="1"/>
</dbReference>
<evidence type="ECO:0000256" key="3">
    <source>
        <dbReference type="ARBA" id="ARBA00022528"/>
    </source>
</evidence>
<evidence type="ECO:0000256" key="1">
    <source>
        <dbReference type="ARBA" id="ARBA00004229"/>
    </source>
</evidence>
<dbReference type="InterPro" id="IPR017853">
    <property type="entry name" value="GH"/>
</dbReference>
<sequence length="1077" mass="115303">MLLQAQGLAPGSARRQAACGVAREANNVRVVTAPALSPGRGGVFGRPILPPARVVSVELEAPTLSTSPATVSTKKLFCEPSGQPASAAYGPALTGRPAPLGASIDADTGAINFSVFSSSAESVSLVLFTEADLNAGRATFEIPLDPYVNRTGDVWHIMLPGLRDDLLYGYRVEGLHQDADKDYPGMRHDNRRVVLDPYAVAVLNRRRWGQMGPNLPYGEEGVLGVMPTWPQAAAALPAARGAAFDWEGDTPLNLPMESLVIYEAHVRGFTAHASSGVAAPGTYAGMIERLDYLKSLGVNAIELLPVFEFNELEYYSQIPGSEEYRFNFWGYSTVNYFSPMGRFSAAVGQGAPARASCDEFKQLVKECHRRGIEVILDVVFNHTAEGNERGPTISFRGLDNRVYYMLAPGGEYYNYSGCGNTLNCNQPVVRQFILDCLKHWVTEYHVDGFRFDLASILTRAHSAWHPQQYDQETGQRVAMTSGGAIVTAEGIMTDGAGVPTGYPLSDPPLVESISEDPVLRNTKMIAEAWDCDGLNQVGAFPHYGGRWSEWNGKFRDVVRNFIKGTDGPWAGDFASAICGSPNIYANNTPHETDWWANNGGRQWKGGRGPHASINFVAAHDGFTLADMVAYNTKHNEANGENNRDGEQHNNSWNCGEEGPTPKWEVNRLRQRQMRNLTGALLLSCGVPMINMGDEYGHSKAGNNNTYCHDSELNYLRWDQVAEDPHGFNRFVRLLIHFRRATPALQRTTFVNDRDIQWHGELPNVPDWTDTSRLVAFTLHDGRGGGLYVAFNTSHQPKLLQLPKWGGRVWQPLMDTSKVAPYDFLAVDGVLSAEDVAAARRQMAMWTADHTYPVLPWSCIVLQSTPEDPSSTAMIKRAAQRAAAGGGGGPAGPANPMTWATNFISGQPPTPGNTGRGGAGGGPSSYGGAYGTAQTAYGSNGNGASGNVIGSYGSAATATTSSSAAARAASAAVAGSSRSGSAPRVSPAPAPPAHSNVAPRASPVASPAAAPAAPAKGAGSNRSNWRAMLEAQPAAAAAAGMSSMASADSDNEGMSAAERAALELAMRENEALRKRLGL</sequence>
<protein>
    <recommendedName>
        <fullName evidence="8">isoamylase</fullName>
        <ecNumber evidence="8">3.2.1.68</ecNumber>
    </recommendedName>
</protein>
<dbReference type="SUPFAM" id="SSF81296">
    <property type="entry name" value="E set domains"/>
    <property type="match status" value="1"/>
</dbReference>
<evidence type="ECO:0000256" key="6">
    <source>
        <dbReference type="ARBA" id="ARBA00022946"/>
    </source>
</evidence>
<keyword evidence="6" id="KW-0809">Transit peptide</keyword>
<keyword evidence="4" id="KW-0934">Plastid</keyword>
<dbReference type="CDD" id="cd11326">
    <property type="entry name" value="AmyAc_Glg_debranch"/>
    <property type="match status" value="1"/>
</dbReference>
<feature type="compositionally biased region" description="Gly residues" evidence="9">
    <location>
        <begin position="913"/>
        <end position="922"/>
    </location>
</feature>
<name>A0A835T783_CHLIN</name>
<dbReference type="CDD" id="cd02856">
    <property type="entry name" value="E_set_GDE_Isoamylase_N"/>
    <property type="match status" value="1"/>
</dbReference>
<dbReference type="Pfam" id="PF21156">
    <property type="entry name" value="ISOA1-3_C"/>
    <property type="match status" value="1"/>
</dbReference>
<reference evidence="11" key="1">
    <citation type="journal article" date="2020" name="bioRxiv">
        <title>Comparative genomics of Chlamydomonas.</title>
        <authorList>
            <person name="Craig R.J."/>
            <person name="Hasan A.R."/>
            <person name="Ness R.W."/>
            <person name="Keightley P.D."/>
        </authorList>
    </citation>
    <scope>NUCLEOTIDE SEQUENCE</scope>
    <source>
        <strain evidence="11">SAG 7.73</strain>
    </source>
</reference>
<dbReference type="InterPro" id="IPR013780">
    <property type="entry name" value="Glyco_hydro_b"/>
</dbReference>
<feature type="domain" description="Glycosyl hydrolase family 13 catalytic" evidence="10">
    <location>
        <begin position="263"/>
        <end position="738"/>
    </location>
</feature>
<dbReference type="Pfam" id="PF00128">
    <property type="entry name" value="Alpha-amylase"/>
    <property type="match status" value="1"/>
</dbReference>
<dbReference type="SUPFAM" id="SSF51011">
    <property type="entry name" value="Glycosyl hydrolase domain"/>
    <property type="match status" value="1"/>
</dbReference>
<evidence type="ECO:0000256" key="5">
    <source>
        <dbReference type="ARBA" id="ARBA00022801"/>
    </source>
</evidence>
<evidence type="ECO:0000256" key="2">
    <source>
        <dbReference type="ARBA" id="ARBA00008061"/>
    </source>
</evidence>
<dbReference type="SMART" id="SM00642">
    <property type="entry name" value="Aamy"/>
    <property type="match status" value="1"/>
</dbReference>
<dbReference type="InterPro" id="IPR006047">
    <property type="entry name" value="GH13_cat_dom"/>
</dbReference>
<organism evidence="11 12">
    <name type="scientific">Chlamydomonas incerta</name>
    <dbReference type="NCBI Taxonomy" id="51695"/>
    <lineage>
        <taxon>Eukaryota</taxon>
        <taxon>Viridiplantae</taxon>
        <taxon>Chlorophyta</taxon>
        <taxon>core chlorophytes</taxon>
        <taxon>Chlorophyceae</taxon>
        <taxon>CS clade</taxon>
        <taxon>Chlamydomonadales</taxon>
        <taxon>Chlamydomonadaceae</taxon>
        <taxon>Chlamydomonas</taxon>
    </lineage>
</organism>
<accession>A0A835T783</accession>
<dbReference type="GO" id="GO:0009507">
    <property type="term" value="C:chloroplast"/>
    <property type="evidence" value="ECO:0007669"/>
    <property type="project" value="UniProtKB-SubCell"/>
</dbReference>
<dbReference type="GO" id="GO:0005975">
    <property type="term" value="P:carbohydrate metabolic process"/>
    <property type="evidence" value="ECO:0007669"/>
    <property type="project" value="InterPro"/>
</dbReference>
<evidence type="ECO:0000256" key="7">
    <source>
        <dbReference type="ARBA" id="ARBA00051664"/>
    </source>
</evidence>
<gene>
    <name evidence="11" type="ORF">HXX76_004324</name>
</gene>
<feature type="region of interest" description="Disordered" evidence="9">
    <location>
        <begin position="870"/>
        <end position="922"/>
    </location>
</feature>
<keyword evidence="12" id="KW-1185">Reference proteome</keyword>
<comment type="catalytic activity">
    <reaction evidence="7">
        <text>Hydrolysis of (1-&gt;6)-alpha-D-glucosidic branch linkages in glycogen, amylopectin and their beta-limit dextrins.</text>
        <dbReference type="EC" id="3.2.1.68"/>
    </reaction>
</comment>
<dbReference type="AlphaFoldDB" id="A0A835T783"/>
<evidence type="ECO:0000256" key="8">
    <source>
        <dbReference type="ARBA" id="ARBA00066531"/>
    </source>
</evidence>
<evidence type="ECO:0000313" key="11">
    <source>
        <dbReference type="EMBL" id="KAG2440212.1"/>
    </source>
</evidence>
<dbReference type="GO" id="GO:0019156">
    <property type="term" value="F:isoamylase activity"/>
    <property type="evidence" value="ECO:0007669"/>
    <property type="project" value="UniProtKB-EC"/>
</dbReference>
<dbReference type="InterPro" id="IPR044505">
    <property type="entry name" value="GlgX_Isoamylase_N_E_set"/>
</dbReference>
<comment type="caution">
    <text evidence="11">The sequence shown here is derived from an EMBL/GenBank/DDBJ whole genome shotgun (WGS) entry which is preliminary data.</text>
</comment>
<dbReference type="InterPro" id="IPR014756">
    <property type="entry name" value="Ig_E-set"/>
</dbReference>
<dbReference type="SUPFAM" id="SSF51445">
    <property type="entry name" value="(Trans)glycosidases"/>
    <property type="match status" value="1"/>
</dbReference>
<dbReference type="PANTHER" id="PTHR43002">
    <property type="entry name" value="GLYCOGEN DEBRANCHING ENZYME"/>
    <property type="match status" value="1"/>
</dbReference>
<evidence type="ECO:0000313" key="12">
    <source>
        <dbReference type="Proteomes" id="UP000650467"/>
    </source>
</evidence>
<comment type="subcellular location">
    <subcellularLocation>
        <location evidence="1">Plastid</location>
        <location evidence="1">Chloroplast</location>
    </subcellularLocation>
</comment>
<evidence type="ECO:0000256" key="9">
    <source>
        <dbReference type="SAM" id="MobiDB-lite"/>
    </source>
</evidence>
<feature type="region of interest" description="Disordered" evidence="9">
    <location>
        <begin position="973"/>
        <end position="1021"/>
    </location>
</feature>